<name>A0A267E1X4_9PLAT</name>
<gene>
    <name evidence="2" type="ORF">BOX15_Mlig000635g2</name>
</gene>
<feature type="region of interest" description="Disordered" evidence="1">
    <location>
        <begin position="177"/>
        <end position="208"/>
    </location>
</feature>
<feature type="region of interest" description="Disordered" evidence="1">
    <location>
        <begin position="342"/>
        <end position="363"/>
    </location>
</feature>
<organism evidence="2 3">
    <name type="scientific">Macrostomum lignano</name>
    <dbReference type="NCBI Taxonomy" id="282301"/>
    <lineage>
        <taxon>Eukaryota</taxon>
        <taxon>Metazoa</taxon>
        <taxon>Spiralia</taxon>
        <taxon>Lophotrochozoa</taxon>
        <taxon>Platyhelminthes</taxon>
        <taxon>Rhabditophora</taxon>
        <taxon>Macrostomorpha</taxon>
        <taxon>Macrostomida</taxon>
        <taxon>Macrostomidae</taxon>
        <taxon>Macrostomum</taxon>
    </lineage>
</organism>
<sequence>MACDLLMPSSQGGANNPAFSPLTLFECTITNAQMLIDSMADRDLMQALKIAGGLHTHIVGVIEPRYDRVCQRSDEHEACCQAAAAAATSATLTPSKSAGAANSASFGANGSGADLKSAVAAAAAAAGLKSESTGSVAAGGVKSELLDPDAFPEEDEEDCLILEEDCSFPAAAAAMSPSASSSASRKRHRPLSPSSSLQMPGGASAGFPGSAQQLAECKNALRMAYKNIKGNGPHLFDFALSFHDPSNQRVSEQIIAAARQQLSHLRLPNDVWWSCAEELWLLLKKAVAHKRERDVFYQRKGRLKNKKLARRQKSFELLATSLSTDKFDKYRIILSRDYTSSDEEADVGSGGASASGDDGGGGGGVLRVRELPWESAELREMKQQLDSIYLENCATQKQAQQLRSTVRDSGCVSGRTPPANCPSWALSNEYR</sequence>
<protein>
    <submittedName>
        <fullName evidence="2">Uncharacterized protein</fullName>
    </submittedName>
</protein>
<dbReference type="EMBL" id="NIVC01002737">
    <property type="protein sequence ID" value="PAA55553.1"/>
    <property type="molecule type" value="Genomic_DNA"/>
</dbReference>
<accession>A0A267E1X4</accession>
<dbReference type="Proteomes" id="UP000215902">
    <property type="component" value="Unassembled WGS sequence"/>
</dbReference>
<keyword evidence="3" id="KW-1185">Reference proteome</keyword>
<evidence type="ECO:0000313" key="3">
    <source>
        <dbReference type="Proteomes" id="UP000215902"/>
    </source>
</evidence>
<proteinExistence type="predicted"/>
<evidence type="ECO:0000256" key="1">
    <source>
        <dbReference type="SAM" id="MobiDB-lite"/>
    </source>
</evidence>
<evidence type="ECO:0000313" key="2">
    <source>
        <dbReference type="EMBL" id="PAA55553.1"/>
    </source>
</evidence>
<reference evidence="2 3" key="1">
    <citation type="submission" date="2017-06" db="EMBL/GenBank/DDBJ databases">
        <title>A platform for efficient transgenesis in Macrostomum lignano, a flatworm model organism for stem cell research.</title>
        <authorList>
            <person name="Berezikov E."/>
        </authorList>
    </citation>
    <scope>NUCLEOTIDE SEQUENCE [LARGE SCALE GENOMIC DNA]</scope>
    <source>
        <strain evidence="2">DV1</strain>
        <tissue evidence="2">Whole organism</tissue>
    </source>
</reference>
<feature type="region of interest" description="Disordered" evidence="1">
    <location>
        <begin position="407"/>
        <end position="431"/>
    </location>
</feature>
<feature type="compositionally biased region" description="Gly residues" evidence="1">
    <location>
        <begin position="348"/>
        <end position="363"/>
    </location>
</feature>
<comment type="caution">
    <text evidence="2">The sequence shown here is derived from an EMBL/GenBank/DDBJ whole genome shotgun (WGS) entry which is preliminary data.</text>
</comment>
<dbReference type="AlphaFoldDB" id="A0A267E1X4"/>